<dbReference type="OMA" id="DAKEETC"/>
<dbReference type="GeneTree" id="ENSGT01150000290578"/>
<proteinExistence type="predicted"/>
<dbReference type="AlphaFoldDB" id="A0A2R8ZKN5"/>
<reference evidence="1" key="3">
    <citation type="submission" date="2025-09" db="UniProtKB">
        <authorList>
            <consortium name="Ensembl"/>
        </authorList>
    </citation>
    <scope>IDENTIFICATION</scope>
</reference>
<reference evidence="1" key="2">
    <citation type="submission" date="2025-08" db="UniProtKB">
        <authorList>
            <consortium name="Ensembl"/>
        </authorList>
    </citation>
    <scope>IDENTIFICATION</scope>
</reference>
<dbReference type="Ensembl" id="ENSPPAT00000025097.1">
    <property type="protein sequence ID" value="ENSPPAP00000005527.1"/>
    <property type="gene ID" value="ENSPPAG00000022881.1"/>
</dbReference>
<evidence type="ECO:0000313" key="2">
    <source>
        <dbReference type="Proteomes" id="UP000240080"/>
    </source>
</evidence>
<name>A0A2R8ZKN5_PANPA</name>
<protein>
    <submittedName>
        <fullName evidence="1">Uncharacterized protein</fullName>
    </submittedName>
</protein>
<accession>A0A2R8ZKN5</accession>
<reference evidence="1 2" key="1">
    <citation type="journal article" date="2012" name="Nature">
        <title>The bonobo genome compared with the chimpanzee and human genomes.</title>
        <authorList>
            <person name="Prufer K."/>
            <person name="Munch K."/>
            <person name="Hellmann I."/>
            <person name="Akagi K."/>
            <person name="Miller J.R."/>
            <person name="Walenz B."/>
            <person name="Koren S."/>
            <person name="Sutton G."/>
            <person name="Kodira C."/>
            <person name="Winer R."/>
            <person name="Knight J.R."/>
            <person name="Mullikin J.C."/>
            <person name="Meader S.J."/>
            <person name="Ponting C.P."/>
            <person name="Lunter G."/>
            <person name="Higashino S."/>
            <person name="Hobolth A."/>
            <person name="Dutheil J."/>
            <person name="Karakoc E."/>
            <person name="Alkan C."/>
            <person name="Sajjadian S."/>
            <person name="Catacchio C.R."/>
            <person name="Ventura M."/>
            <person name="Marques-Bonet T."/>
            <person name="Eichler E.E."/>
            <person name="Andre C."/>
            <person name="Atencia R."/>
            <person name="Mugisha L."/>
            <person name="Junhold J."/>
            <person name="Patterson N."/>
            <person name="Siebauer M."/>
            <person name="Good J.M."/>
            <person name="Fischer A."/>
            <person name="Ptak S.E."/>
            <person name="Lachmann M."/>
            <person name="Symer D.E."/>
            <person name="Mailund T."/>
            <person name="Schierup M.H."/>
            <person name="Andres A.M."/>
            <person name="Kelso J."/>
            <person name="Paabo S."/>
        </authorList>
    </citation>
    <scope>NUCLEOTIDE SEQUENCE [LARGE SCALE GENOMIC DNA]</scope>
</reference>
<evidence type="ECO:0000313" key="1">
    <source>
        <dbReference type="Ensembl" id="ENSPPAP00000005527.1"/>
    </source>
</evidence>
<organism evidence="1 2">
    <name type="scientific">Pan paniscus</name>
    <name type="common">Pygmy chimpanzee</name>
    <name type="synonym">Bonobo</name>
    <dbReference type="NCBI Taxonomy" id="9597"/>
    <lineage>
        <taxon>Eukaryota</taxon>
        <taxon>Metazoa</taxon>
        <taxon>Chordata</taxon>
        <taxon>Craniata</taxon>
        <taxon>Vertebrata</taxon>
        <taxon>Euteleostomi</taxon>
        <taxon>Mammalia</taxon>
        <taxon>Eutheria</taxon>
        <taxon>Euarchontoglires</taxon>
        <taxon>Primates</taxon>
        <taxon>Haplorrhini</taxon>
        <taxon>Catarrhini</taxon>
        <taxon>Hominidae</taxon>
        <taxon>Pan</taxon>
    </lineage>
</organism>
<keyword evidence="2" id="KW-1185">Reference proteome</keyword>
<dbReference type="Proteomes" id="UP000240080">
    <property type="component" value="Chromosome 6"/>
</dbReference>
<sequence length="76" mass="9320">MLDAKEETCCDPYQERHYLHQTIFIWIKLVYFVEKKCLRKIYKQQEEYGCFKVRRTQMSTHSFCEDANELHEPKPS</sequence>
<dbReference type="EMBL" id="AJFE02055621">
    <property type="status" value="NOT_ANNOTATED_CDS"/>
    <property type="molecule type" value="Genomic_DNA"/>
</dbReference>